<keyword evidence="3" id="KW-1185">Reference proteome</keyword>
<organism evidence="2 3">
    <name type="scientific">Glutamicibacter arilaitensis (strain DSM 16368 / CIP 108037 / IAM 15318 / JCM 13566 / NCIMB 14258 / Re117)</name>
    <name type="common">Arthrobacter arilaitensis</name>
    <dbReference type="NCBI Taxonomy" id="861360"/>
    <lineage>
        <taxon>Bacteria</taxon>
        <taxon>Bacillati</taxon>
        <taxon>Actinomycetota</taxon>
        <taxon>Actinomycetes</taxon>
        <taxon>Micrococcales</taxon>
        <taxon>Micrococcaceae</taxon>
        <taxon>Glutamicibacter</taxon>
    </lineage>
</organism>
<reference evidence="3" key="2">
    <citation type="submission" date="2010-07" db="EMBL/GenBank/DDBJ databases">
        <title>Complete genome sequence of Arthrobacter arilaitensis (strain DSM 16368 / CIP 108037 / JCM 13566 / Re117).</title>
        <authorList>
            <person name="Genoscope."/>
        </authorList>
    </citation>
    <scope>NUCLEOTIDE SEQUENCE [LARGE SCALE GENOMIC DNA]</scope>
    <source>
        <strain evidence="3">DSM 16368 / CIP 108037 / IAM 15318 / JCM 13566 / Re117</strain>
    </source>
</reference>
<protein>
    <recommendedName>
        <fullName evidence="4">PEGA domain-containing protein</fullName>
    </recommendedName>
</protein>
<dbReference type="EMBL" id="FQ311875">
    <property type="protein sequence ID" value="CBT77168.1"/>
    <property type="molecule type" value="Genomic_DNA"/>
</dbReference>
<sequence length="131" mass="13652">MAEIKPSRVLPMLGRTWAKGLALASFALIAAGCSTSDTSQSLSVDAVMDVCAKNDCFTVKVPANLSVTVNGHEVSIPSSNGSGTVALESVGAVQVTARWNSFEKTADLMISDGSAESVTIKFDEIARVTEL</sequence>
<evidence type="ECO:0000313" key="2">
    <source>
        <dbReference type="EMBL" id="CBT77168.1"/>
    </source>
</evidence>
<dbReference type="PROSITE" id="PS51257">
    <property type="entry name" value="PROKAR_LIPOPROTEIN"/>
    <property type="match status" value="1"/>
</dbReference>
<accession>A0ABP1U817</accession>
<feature type="signal peptide" evidence="1">
    <location>
        <begin position="1"/>
        <end position="30"/>
    </location>
</feature>
<name>A0ABP1U817_GLUAR</name>
<reference evidence="3" key="1">
    <citation type="journal article" date="2010" name="PLoS ONE">
        <title>The Arthrobacter arilaitensis Re117 genome sequence reveals its genetic adaptation to the surface of cheese.</title>
        <authorList>
            <person name="Monnet C."/>
            <person name="Loux V."/>
            <person name="Gibrat J.F."/>
            <person name="Spinnler E."/>
            <person name="Barbe V."/>
            <person name="Vacherie B."/>
            <person name="Gavory F."/>
            <person name="Gourbeyre E."/>
            <person name="Siguier P."/>
            <person name="Chandler M."/>
            <person name="Elleuch R."/>
            <person name="Irlinger F."/>
            <person name="Vallaeys T."/>
        </authorList>
    </citation>
    <scope>NUCLEOTIDE SEQUENCE</scope>
    <source>
        <strain evidence="3">DSM 16368 / CIP 108037 / IAM 15318 / JCM 13566 / Re117</strain>
    </source>
</reference>
<gene>
    <name evidence="2" type="ordered locus">AARI_29720</name>
</gene>
<dbReference type="Proteomes" id="UP000006878">
    <property type="component" value="Chromosome"/>
</dbReference>
<proteinExistence type="predicted"/>
<keyword evidence="1" id="KW-0732">Signal</keyword>
<feature type="chain" id="PRO_5047121508" description="PEGA domain-containing protein" evidence="1">
    <location>
        <begin position="31"/>
        <end position="131"/>
    </location>
</feature>
<evidence type="ECO:0008006" key="4">
    <source>
        <dbReference type="Google" id="ProtNLM"/>
    </source>
</evidence>
<evidence type="ECO:0000313" key="3">
    <source>
        <dbReference type="Proteomes" id="UP000006878"/>
    </source>
</evidence>
<evidence type="ECO:0000256" key="1">
    <source>
        <dbReference type="SAM" id="SignalP"/>
    </source>
</evidence>